<dbReference type="Proteomes" id="UP000293638">
    <property type="component" value="Unassembled WGS sequence"/>
</dbReference>
<evidence type="ECO:0000313" key="4">
    <source>
        <dbReference type="Proteomes" id="UP000293638"/>
    </source>
</evidence>
<dbReference type="EMBL" id="SGXD01000002">
    <property type="protein sequence ID" value="RZS89653.1"/>
    <property type="molecule type" value="Genomic_DNA"/>
</dbReference>
<feature type="transmembrane region" description="Helical" evidence="1">
    <location>
        <begin position="292"/>
        <end position="314"/>
    </location>
</feature>
<sequence>MHGLAFSSPGRLALLALVAVLAVAYVLAGRRRRRSVEAVPLPGLDLLAASLPRLGWRRHLPAAALLLALGLGTLAFAAPTAEVRVPRERATVIVALDVSLSMSATDVSPDRLSAAKDAARQFVGQLPARFNVGLVAFAGTASSVVAPTQDHEAVARAIDDLQLANGTAIGDAVDTALTAIAAVPGAKGSAAPPARVVLLSDGGNTQGRSLAQAEGEAQSAKVPVSTIAYGTPDGVVRVPEGLIRVPVDAAALAELASTTSGHAYQARSGSELRSVYADIGSQVGYRLERHSVAAGMTGFALLAALAAGAAALVWSPRRV</sequence>
<organism evidence="3 4">
    <name type="scientific">Motilibacter rhizosphaerae</name>
    <dbReference type="NCBI Taxonomy" id="598652"/>
    <lineage>
        <taxon>Bacteria</taxon>
        <taxon>Bacillati</taxon>
        <taxon>Actinomycetota</taxon>
        <taxon>Actinomycetes</taxon>
        <taxon>Motilibacterales</taxon>
        <taxon>Motilibacteraceae</taxon>
        <taxon>Motilibacter</taxon>
    </lineage>
</organism>
<dbReference type="PANTHER" id="PTHR37947:SF1">
    <property type="entry name" value="BLL2462 PROTEIN"/>
    <property type="match status" value="1"/>
</dbReference>
<dbReference type="SMART" id="SM00327">
    <property type="entry name" value="VWA"/>
    <property type="match status" value="1"/>
</dbReference>
<evidence type="ECO:0000313" key="3">
    <source>
        <dbReference type="EMBL" id="RZS89653.1"/>
    </source>
</evidence>
<evidence type="ECO:0000256" key="1">
    <source>
        <dbReference type="SAM" id="Phobius"/>
    </source>
</evidence>
<keyword evidence="1" id="KW-0472">Membrane</keyword>
<dbReference type="RefSeq" id="WP_130492228.1">
    <property type="nucleotide sequence ID" value="NZ_SGXD01000002.1"/>
</dbReference>
<dbReference type="Gene3D" id="3.40.50.410">
    <property type="entry name" value="von Willebrand factor, type A domain"/>
    <property type="match status" value="1"/>
</dbReference>
<feature type="domain" description="VWFA" evidence="2">
    <location>
        <begin position="91"/>
        <end position="279"/>
    </location>
</feature>
<reference evidence="3 4" key="1">
    <citation type="submission" date="2019-02" db="EMBL/GenBank/DDBJ databases">
        <title>Genomic Encyclopedia of Type Strains, Phase IV (KMG-IV): sequencing the most valuable type-strain genomes for metagenomic binning, comparative biology and taxonomic classification.</title>
        <authorList>
            <person name="Goeker M."/>
        </authorList>
    </citation>
    <scope>NUCLEOTIDE SEQUENCE [LARGE SCALE GENOMIC DNA]</scope>
    <source>
        <strain evidence="3 4">DSM 45622</strain>
    </source>
</reference>
<dbReference type="AlphaFoldDB" id="A0A4Q7NRF0"/>
<comment type="caution">
    <text evidence="3">The sequence shown here is derived from an EMBL/GenBank/DDBJ whole genome shotgun (WGS) entry which is preliminary data.</text>
</comment>
<gene>
    <name evidence="3" type="ORF">EV189_1424</name>
</gene>
<dbReference type="SUPFAM" id="SSF53300">
    <property type="entry name" value="vWA-like"/>
    <property type="match status" value="1"/>
</dbReference>
<feature type="transmembrane region" description="Helical" evidence="1">
    <location>
        <begin position="60"/>
        <end position="79"/>
    </location>
</feature>
<keyword evidence="1" id="KW-0812">Transmembrane</keyword>
<dbReference type="PANTHER" id="PTHR37947">
    <property type="entry name" value="BLL2462 PROTEIN"/>
    <property type="match status" value="1"/>
</dbReference>
<dbReference type="PROSITE" id="PS50234">
    <property type="entry name" value="VWFA"/>
    <property type="match status" value="1"/>
</dbReference>
<proteinExistence type="predicted"/>
<dbReference type="OrthoDB" id="8882959at2"/>
<dbReference type="Pfam" id="PF13519">
    <property type="entry name" value="VWA_2"/>
    <property type="match status" value="1"/>
</dbReference>
<protein>
    <submittedName>
        <fullName evidence="3">Ca-activated chloride channel family protein</fullName>
    </submittedName>
</protein>
<keyword evidence="4" id="KW-1185">Reference proteome</keyword>
<dbReference type="InterPro" id="IPR036465">
    <property type="entry name" value="vWFA_dom_sf"/>
</dbReference>
<accession>A0A4Q7NRF0</accession>
<dbReference type="InterPro" id="IPR002035">
    <property type="entry name" value="VWF_A"/>
</dbReference>
<name>A0A4Q7NRF0_9ACTN</name>
<evidence type="ECO:0000259" key="2">
    <source>
        <dbReference type="PROSITE" id="PS50234"/>
    </source>
</evidence>
<keyword evidence="1" id="KW-1133">Transmembrane helix</keyword>